<dbReference type="PANTHER" id="PTHR12862">
    <property type="entry name" value="BADF TYPE ATPASE DOMAIN-CONTAINING PROTEIN"/>
    <property type="match status" value="1"/>
</dbReference>
<organism evidence="6">
    <name type="scientific">Magallana gigas</name>
    <name type="common">Pacific oyster</name>
    <name type="synonym">Crassostrea gigas</name>
    <dbReference type="NCBI Taxonomy" id="29159"/>
    <lineage>
        <taxon>Eukaryota</taxon>
        <taxon>Metazoa</taxon>
        <taxon>Spiralia</taxon>
        <taxon>Lophotrochozoa</taxon>
        <taxon>Mollusca</taxon>
        <taxon>Bivalvia</taxon>
        <taxon>Autobranchia</taxon>
        <taxon>Pteriomorphia</taxon>
        <taxon>Ostreida</taxon>
        <taxon>Ostreoidea</taxon>
        <taxon>Ostreidae</taxon>
        <taxon>Magallana</taxon>
    </lineage>
</organism>
<comment type="similarity">
    <text evidence="1">Belongs to the eukaryotic-type N-acetylglucosamine kinase family.</text>
</comment>
<dbReference type="CDD" id="cd24078">
    <property type="entry name" value="ASKHA_NBD_NAGK_meta"/>
    <property type="match status" value="1"/>
</dbReference>
<dbReference type="InParanoid" id="K1Q4E1"/>
<evidence type="ECO:0000256" key="1">
    <source>
        <dbReference type="ARBA" id="ARBA00006198"/>
    </source>
</evidence>
<dbReference type="FunCoup" id="K1Q4E1">
    <property type="interactions" value="303"/>
</dbReference>
<dbReference type="HOGENOM" id="CLU_016274_0_0_1"/>
<gene>
    <name evidence="6" type="ORF">CGI_10013314</name>
</gene>
<proteinExistence type="inferred from homology"/>
<dbReference type="InterPro" id="IPR039758">
    <property type="entry name" value="NAGK-like"/>
</dbReference>
<accession>K1Q4E1</accession>
<feature type="domain" description="ATPase BadF/BadG/BcrA/BcrD type" evidence="5">
    <location>
        <begin position="71"/>
        <end position="378"/>
    </location>
</feature>
<dbReference type="EC" id="2.7.1.59" evidence="2"/>
<evidence type="ECO:0000313" key="6">
    <source>
        <dbReference type="EMBL" id="EKC31422.1"/>
    </source>
</evidence>
<protein>
    <recommendedName>
        <fullName evidence="3">N-acetyl-D-glucosamine kinase</fullName>
        <ecNumber evidence="2">2.7.1.59</ecNumber>
    </recommendedName>
    <alternativeName>
        <fullName evidence="4">GlcNAc kinase</fullName>
    </alternativeName>
</protein>
<evidence type="ECO:0000256" key="4">
    <source>
        <dbReference type="ARBA" id="ARBA00031123"/>
    </source>
</evidence>
<dbReference type="PANTHER" id="PTHR12862:SF0">
    <property type="entry name" value="N-ACETYL-D-GLUCOSAMINE KINASE"/>
    <property type="match status" value="1"/>
</dbReference>
<dbReference type="InterPro" id="IPR002731">
    <property type="entry name" value="ATPase_BadF"/>
</dbReference>
<evidence type="ECO:0000256" key="3">
    <source>
        <dbReference type="ARBA" id="ARBA00014974"/>
    </source>
</evidence>
<reference evidence="6" key="1">
    <citation type="journal article" date="2012" name="Nature">
        <title>The oyster genome reveals stress adaptation and complexity of shell formation.</title>
        <authorList>
            <person name="Zhang G."/>
            <person name="Fang X."/>
            <person name="Guo X."/>
            <person name="Li L."/>
            <person name="Luo R."/>
            <person name="Xu F."/>
            <person name="Yang P."/>
            <person name="Zhang L."/>
            <person name="Wang X."/>
            <person name="Qi H."/>
            <person name="Xiong Z."/>
            <person name="Que H."/>
            <person name="Xie Y."/>
            <person name="Holland P.W."/>
            <person name="Paps J."/>
            <person name="Zhu Y."/>
            <person name="Wu F."/>
            <person name="Chen Y."/>
            <person name="Wang J."/>
            <person name="Peng C."/>
            <person name="Meng J."/>
            <person name="Yang L."/>
            <person name="Liu J."/>
            <person name="Wen B."/>
            <person name="Zhang N."/>
            <person name="Huang Z."/>
            <person name="Zhu Q."/>
            <person name="Feng Y."/>
            <person name="Mount A."/>
            <person name="Hedgecock D."/>
            <person name="Xu Z."/>
            <person name="Liu Y."/>
            <person name="Domazet-Loso T."/>
            <person name="Du Y."/>
            <person name="Sun X."/>
            <person name="Zhang S."/>
            <person name="Liu B."/>
            <person name="Cheng P."/>
            <person name="Jiang X."/>
            <person name="Li J."/>
            <person name="Fan D."/>
            <person name="Wang W."/>
            <person name="Fu W."/>
            <person name="Wang T."/>
            <person name="Wang B."/>
            <person name="Zhang J."/>
            <person name="Peng Z."/>
            <person name="Li Y."/>
            <person name="Li N."/>
            <person name="Wang J."/>
            <person name="Chen M."/>
            <person name="He Y."/>
            <person name="Tan F."/>
            <person name="Song X."/>
            <person name="Zheng Q."/>
            <person name="Huang R."/>
            <person name="Yang H."/>
            <person name="Du X."/>
            <person name="Chen L."/>
            <person name="Yang M."/>
            <person name="Gaffney P.M."/>
            <person name="Wang S."/>
            <person name="Luo L."/>
            <person name="She Z."/>
            <person name="Ming Y."/>
            <person name="Huang W."/>
            <person name="Zhang S."/>
            <person name="Huang B."/>
            <person name="Zhang Y."/>
            <person name="Qu T."/>
            <person name="Ni P."/>
            <person name="Miao G."/>
            <person name="Wang J."/>
            <person name="Wang Q."/>
            <person name="Steinberg C.E."/>
            <person name="Wang H."/>
            <person name="Li N."/>
            <person name="Qian L."/>
            <person name="Zhang G."/>
            <person name="Li Y."/>
            <person name="Yang H."/>
            <person name="Liu X."/>
            <person name="Wang J."/>
            <person name="Yin Y."/>
            <person name="Wang J."/>
        </authorList>
    </citation>
    <scope>NUCLEOTIDE SEQUENCE [LARGE SCALE GENOMIC DNA]</scope>
    <source>
        <strain evidence="6">05x7-T-G4-1.051#20</strain>
    </source>
</reference>
<name>K1Q4E1_MAGGI</name>
<keyword evidence="6" id="KW-0808">Transferase</keyword>
<evidence type="ECO:0000256" key="2">
    <source>
        <dbReference type="ARBA" id="ARBA00012122"/>
    </source>
</evidence>
<dbReference type="SUPFAM" id="SSF53067">
    <property type="entry name" value="Actin-like ATPase domain"/>
    <property type="match status" value="2"/>
</dbReference>
<dbReference type="GO" id="GO:0045127">
    <property type="term" value="F:N-acetylglucosamine kinase activity"/>
    <property type="evidence" value="ECO:0007669"/>
    <property type="project" value="UniProtKB-EC"/>
</dbReference>
<evidence type="ECO:0000259" key="5">
    <source>
        <dbReference type="Pfam" id="PF01869"/>
    </source>
</evidence>
<dbReference type="InterPro" id="IPR043129">
    <property type="entry name" value="ATPase_NBD"/>
</dbReference>
<dbReference type="Gene3D" id="3.30.420.40">
    <property type="match status" value="1"/>
</dbReference>
<keyword evidence="6" id="KW-0418">Kinase</keyword>
<dbReference type="Pfam" id="PF01869">
    <property type="entry name" value="BcrAD_BadFG"/>
    <property type="match status" value="1"/>
</dbReference>
<dbReference type="AlphaFoldDB" id="K1Q4E1"/>
<sequence length="405" mass="44267">MFPDNNKAPTTRRMVPIENNTVASSIALYGTLGGEQIGFDLPGESESRQGDCCCFGLWKPTEMTSTGYYGGVEGGATHSKMVLMNEKGDILAWTDGPSTNQWLIGQEECLKRVNNMVEEAKTKAGLVSGTKLASLGLSMSGADQKEAQDQLISGMKSKYPQCSQNVYIASDTAGAIATATEKGGIVLIAGTGSNCMLITPSGESYRCGGWGHLLGDEGSAYWITQKAIKIVFDHEDNLKVSPYDIMFVKEAMMKYFKISERDELLHYFYSKFEKSFIAGLCKELAQGAKDKQDKLCLDLFRQAGEILAEHILGVEPKITEELLNTPSGLQVVTVGSVWKSWDIMKDGFVKVLQDRKRNPRISKISLLDLKESAAVGAASLGARSIKHNLPINYSQNAAVYFKAEF</sequence>
<dbReference type="EMBL" id="JH817610">
    <property type="protein sequence ID" value="EKC31422.1"/>
    <property type="molecule type" value="Genomic_DNA"/>
</dbReference>